<keyword evidence="2" id="KW-0813">Transport</keyword>
<dbReference type="PATRIC" id="fig|710685.3.peg.6057"/>
<dbReference type="EMBL" id="CP003169">
    <property type="protein sequence ID" value="AEV76494.1"/>
    <property type="molecule type" value="Genomic_DNA"/>
</dbReference>
<feature type="transmembrane region" description="Helical" evidence="6">
    <location>
        <begin position="344"/>
        <end position="364"/>
    </location>
</feature>
<proteinExistence type="predicted"/>
<feature type="transmembrane region" description="Helical" evidence="6">
    <location>
        <begin position="146"/>
        <end position="164"/>
    </location>
</feature>
<evidence type="ECO:0000256" key="2">
    <source>
        <dbReference type="ARBA" id="ARBA00022448"/>
    </source>
</evidence>
<accession>G8RRJ1</accession>
<sequence>MSRRRLGMGALLVVIGPGLLAGLSDDDPAGITTYSVLGATHGYQLLWVLLLSTVALVLFHSLAARTGVVTGQGLIGLVRQRYGVRTGAGILLALVVANVGTICAEFAGIAAGFELFGVNRYASVPAAAVIISALVLRGNFHRIEHLLLLLSTVFLAYIASGILARPAWGDAFRGLVVPSMPGDAATIAIVTATVGTTLAPWGLSFIQSYAVDKKLRTEDLRLERIDVVTGAVLTGVVGFFVVVACAATLHKSGRSINDASDAAAALQPLAGEAASSLFAIGLIGAALLAASVLPLSTAYSVCEYVGFEAALDDSFREAKTFYVTFGLVTLLGAAVVLMPNAPLVTILVATQVLNAVLLIPLLLVMIGVGRDADLMGEFRVSRAGFIAYAITTAVVLVCVAGLAVAALAG</sequence>
<dbReference type="InterPro" id="IPR001046">
    <property type="entry name" value="NRAMP_fam"/>
</dbReference>
<dbReference type="GO" id="GO:0005384">
    <property type="term" value="F:manganese ion transmembrane transporter activity"/>
    <property type="evidence" value="ECO:0007669"/>
    <property type="project" value="TreeGrafter"/>
</dbReference>
<keyword evidence="5 6" id="KW-0472">Membrane</keyword>
<dbReference type="Pfam" id="PF01566">
    <property type="entry name" value="Nramp"/>
    <property type="match status" value="1"/>
</dbReference>
<dbReference type="HOGENOM" id="CLU_020088_6_1_11"/>
<dbReference type="GO" id="GO:0034755">
    <property type="term" value="P:iron ion transmembrane transport"/>
    <property type="evidence" value="ECO:0007669"/>
    <property type="project" value="TreeGrafter"/>
</dbReference>
<feature type="transmembrane region" description="Helical" evidence="6">
    <location>
        <begin position="277"/>
        <end position="299"/>
    </location>
</feature>
<evidence type="ECO:0000256" key="4">
    <source>
        <dbReference type="ARBA" id="ARBA00022989"/>
    </source>
</evidence>
<comment type="subcellular location">
    <subcellularLocation>
        <location evidence="1">Membrane</location>
        <topology evidence="1">Multi-pass membrane protein</topology>
    </subcellularLocation>
</comment>
<dbReference type="PANTHER" id="PTHR11706">
    <property type="entry name" value="SOLUTE CARRIER PROTEIN FAMILY 11 MEMBER"/>
    <property type="match status" value="1"/>
</dbReference>
<organism evidence="7 8">
    <name type="scientific">Mycolicibacterium rhodesiae (strain NBB3)</name>
    <name type="common">Mycobacterium rhodesiae</name>
    <dbReference type="NCBI Taxonomy" id="710685"/>
    <lineage>
        <taxon>Bacteria</taxon>
        <taxon>Bacillati</taxon>
        <taxon>Actinomycetota</taxon>
        <taxon>Actinomycetes</taxon>
        <taxon>Mycobacteriales</taxon>
        <taxon>Mycobacteriaceae</taxon>
        <taxon>Mycolicibacterium</taxon>
    </lineage>
</organism>
<gene>
    <name evidence="7" type="ordered locus">MycrhN_6032</name>
</gene>
<dbReference type="RefSeq" id="WP_014214231.1">
    <property type="nucleotide sequence ID" value="NC_016604.1"/>
</dbReference>
<dbReference type="eggNOG" id="COG1914">
    <property type="taxonomic scope" value="Bacteria"/>
</dbReference>
<reference evidence="7 8" key="1">
    <citation type="submission" date="2011-12" db="EMBL/GenBank/DDBJ databases">
        <title>Complete sequence of Mycobacterium rhodesiae NBB3.</title>
        <authorList>
            <consortium name="US DOE Joint Genome Institute"/>
            <person name="Lucas S."/>
            <person name="Han J."/>
            <person name="Lapidus A."/>
            <person name="Cheng J.-F."/>
            <person name="Goodwin L."/>
            <person name="Pitluck S."/>
            <person name="Peters L."/>
            <person name="Mikhailova N."/>
            <person name="Gu W."/>
            <person name="Detter J.C."/>
            <person name="Han C."/>
            <person name="Tapia R."/>
            <person name="Land M."/>
            <person name="Hauser L."/>
            <person name="Kyrpides N."/>
            <person name="Ivanova N."/>
            <person name="Pagani I."/>
            <person name="Mattes T."/>
            <person name="Holmes A."/>
            <person name="Rutledge P."/>
            <person name="Paulsen I."/>
            <person name="Coleman N."/>
            <person name="Woyke T."/>
        </authorList>
    </citation>
    <scope>NUCLEOTIDE SEQUENCE [LARGE SCALE GENOMIC DNA]</scope>
    <source>
        <strain evidence="7 8">NBB3</strain>
    </source>
</reference>
<dbReference type="Proteomes" id="UP000005442">
    <property type="component" value="Chromosome"/>
</dbReference>
<protein>
    <submittedName>
        <fullName evidence="7">Mn2+/Fe2-transporter, NRAMP family</fullName>
    </submittedName>
</protein>
<feature type="transmembrane region" description="Helical" evidence="6">
    <location>
        <begin position="227"/>
        <end position="249"/>
    </location>
</feature>
<feature type="transmembrane region" description="Helical" evidence="6">
    <location>
        <begin position="121"/>
        <end position="139"/>
    </location>
</feature>
<evidence type="ECO:0000256" key="1">
    <source>
        <dbReference type="ARBA" id="ARBA00004141"/>
    </source>
</evidence>
<feature type="transmembrane region" description="Helical" evidence="6">
    <location>
        <begin position="320"/>
        <end position="338"/>
    </location>
</feature>
<feature type="transmembrane region" description="Helical" evidence="6">
    <location>
        <begin position="385"/>
        <end position="408"/>
    </location>
</feature>
<dbReference type="KEGG" id="mrh:MycrhN_6032"/>
<feature type="transmembrane region" description="Helical" evidence="6">
    <location>
        <begin position="45"/>
        <end position="68"/>
    </location>
</feature>
<name>G8RRJ1_MYCRN</name>
<evidence type="ECO:0000256" key="3">
    <source>
        <dbReference type="ARBA" id="ARBA00022692"/>
    </source>
</evidence>
<feature type="transmembrane region" description="Helical" evidence="6">
    <location>
        <begin position="184"/>
        <end position="206"/>
    </location>
</feature>
<feature type="transmembrane region" description="Helical" evidence="6">
    <location>
        <begin position="89"/>
        <end position="109"/>
    </location>
</feature>
<evidence type="ECO:0000256" key="5">
    <source>
        <dbReference type="ARBA" id="ARBA00023136"/>
    </source>
</evidence>
<evidence type="ECO:0000313" key="8">
    <source>
        <dbReference type="Proteomes" id="UP000005442"/>
    </source>
</evidence>
<dbReference type="STRING" id="710685.MycrhN_6032"/>
<dbReference type="GO" id="GO:0015086">
    <property type="term" value="F:cadmium ion transmembrane transporter activity"/>
    <property type="evidence" value="ECO:0007669"/>
    <property type="project" value="TreeGrafter"/>
</dbReference>
<dbReference type="PANTHER" id="PTHR11706:SF33">
    <property type="entry name" value="NATURAL RESISTANCE-ASSOCIATED MACROPHAGE PROTEIN 2"/>
    <property type="match status" value="1"/>
</dbReference>
<keyword evidence="8" id="KW-1185">Reference proteome</keyword>
<dbReference type="GO" id="GO:0005886">
    <property type="term" value="C:plasma membrane"/>
    <property type="evidence" value="ECO:0007669"/>
    <property type="project" value="TreeGrafter"/>
</dbReference>
<evidence type="ECO:0000256" key="6">
    <source>
        <dbReference type="SAM" id="Phobius"/>
    </source>
</evidence>
<dbReference type="AlphaFoldDB" id="G8RRJ1"/>
<evidence type="ECO:0000313" key="7">
    <source>
        <dbReference type="EMBL" id="AEV76494.1"/>
    </source>
</evidence>
<keyword evidence="4 6" id="KW-1133">Transmembrane helix</keyword>
<keyword evidence="3 6" id="KW-0812">Transmembrane</keyword>